<keyword evidence="3" id="KW-0640">Prion</keyword>
<evidence type="ECO:0000256" key="1">
    <source>
        <dbReference type="SAM" id="MobiDB-lite"/>
    </source>
</evidence>
<dbReference type="AlphaFoldDB" id="A0A1U7YFB9"/>
<reference evidence="3" key="2">
    <citation type="submission" date="2025-08" db="UniProtKB">
        <authorList>
            <consortium name="RefSeq"/>
        </authorList>
    </citation>
    <scope>IDENTIFICATION</scope>
    <source>
        <tissue evidence="3">Leaf</tissue>
    </source>
</reference>
<feature type="region of interest" description="Disordered" evidence="1">
    <location>
        <begin position="1"/>
        <end position="37"/>
    </location>
</feature>
<dbReference type="Proteomes" id="UP000189701">
    <property type="component" value="Unplaced"/>
</dbReference>
<sequence>MEGVNMMVNKRRQRGQKGQGNPDQFEQSGNGCNQDDVYDDQCEEVQYVKNYQGQRGNAPNHQQQWRSQGNWGNQNQQGIWNNGNNNNQSYWGTTIKIGGNWGSVFQRPPMFQQPNNPPTYPSRGPSSSNNEMGWIESMFEQIMKKNADFNAKLASYNTSIRNLEVQLGKISQALNTRPKGALPSNMVVNSKGGNNTGHAMAVTTKSGRGGIASTSNARKVVSYDVLV</sequence>
<organism evidence="2 3">
    <name type="scientific">Nicotiana sylvestris</name>
    <name type="common">Wood tobacco</name>
    <name type="synonym">South American tobacco</name>
    <dbReference type="NCBI Taxonomy" id="4096"/>
    <lineage>
        <taxon>Eukaryota</taxon>
        <taxon>Viridiplantae</taxon>
        <taxon>Streptophyta</taxon>
        <taxon>Embryophyta</taxon>
        <taxon>Tracheophyta</taxon>
        <taxon>Spermatophyta</taxon>
        <taxon>Magnoliopsida</taxon>
        <taxon>eudicotyledons</taxon>
        <taxon>Gunneridae</taxon>
        <taxon>Pentapetalae</taxon>
        <taxon>asterids</taxon>
        <taxon>lamiids</taxon>
        <taxon>Solanales</taxon>
        <taxon>Solanaceae</taxon>
        <taxon>Nicotianoideae</taxon>
        <taxon>Nicotianeae</taxon>
        <taxon>Nicotiana</taxon>
    </lineage>
</organism>
<dbReference type="RefSeq" id="XP_009800656.1">
    <property type="nucleotide sequence ID" value="XM_009802354.1"/>
</dbReference>
<evidence type="ECO:0000313" key="3">
    <source>
        <dbReference type="RefSeq" id="XP_009800656.1"/>
    </source>
</evidence>
<name>A0A1U7YFB9_NICSY</name>
<gene>
    <name evidence="3" type="primary">LOC104246543</name>
</gene>
<proteinExistence type="predicted"/>
<evidence type="ECO:0000313" key="2">
    <source>
        <dbReference type="Proteomes" id="UP000189701"/>
    </source>
</evidence>
<keyword evidence="3" id="KW-0034">Amyloid</keyword>
<accession>A0A1U7YFB9</accession>
<protein>
    <submittedName>
        <fullName evidence="3">Prion-like-(Q/N-rich) domain-bearing protein 8</fullName>
    </submittedName>
</protein>
<feature type="region of interest" description="Disordered" evidence="1">
    <location>
        <begin position="53"/>
        <end position="86"/>
    </location>
</feature>
<feature type="compositionally biased region" description="Low complexity" evidence="1">
    <location>
        <begin position="62"/>
        <end position="86"/>
    </location>
</feature>
<reference evidence="2" key="1">
    <citation type="journal article" date="2013" name="Genome Biol.">
        <title>Reference genomes and transcriptomes of Nicotiana sylvestris and Nicotiana tomentosiformis.</title>
        <authorList>
            <person name="Sierro N."/>
            <person name="Battey J.N."/>
            <person name="Ouadi S."/>
            <person name="Bovet L."/>
            <person name="Goepfert S."/>
            <person name="Bakaher N."/>
            <person name="Peitsch M.C."/>
            <person name="Ivanov N.V."/>
        </authorList>
    </citation>
    <scope>NUCLEOTIDE SEQUENCE [LARGE SCALE GENOMIC DNA]</scope>
</reference>
<feature type="compositionally biased region" description="Polar residues" evidence="1">
    <location>
        <begin position="19"/>
        <end position="33"/>
    </location>
</feature>
<keyword evidence="2" id="KW-1185">Reference proteome</keyword>